<keyword evidence="4" id="KW-1185">Reference proteome</keyword>
<feature type="domain" description="Ubiquitin Mut7-C" evidence="2">
    <location>
        <begin position="4"/>
        <end position="75"/>
    </location>
</feature>
<dbReference type="PANTHER" id="PTHR39081:SF1">
    <property type="entry name" value="MUT7-C RNASE DOMAIN-CONTAINING PROTEIN"/>
    <property type="match status" value="1"/>
</dbReference>
<dbReference type="Proteomes" id="UP001596405">
    <property type="component" value="Unassembled WGS sequence"/>
</dbReference>
<gene>
    <name evidence="3" type="ORF">ACFQHR_17335</name>
</gene>
<comment type="caution">
    <text evidence="3">The sequence shown here is derived from an EMBL/GenBank/DDBJ whole genome shotgun (WGS) entry which is preliminary data.</text>
</comment>
<feature type="domain" description="Mut7-C RNAse" evidence="1">
    <location>
        <begin position="98"/>
        <end position="240"/>
    </location>
</feature>
<name>A0ABW2DS32_9BACT</name>
<organism evidence="3 4">
    <name type="scientific">Rufibacter roseus</name>
    <dbReference type="NCBI Taxonomy" id="1567108"/>
    <lineage>
        <taxon>Bacteria</taxon>
        <taxon>Pseudomonadati</taxon>
        <taxon>Bacteroidota</taxon>
        <taxon>Cytophagia</taxon>
        <taxon>Cytophagales</taxon>
        <taxon>Hymenobacteraceae</taxon>
        <taxon>Rufibacter</taxon>
    </lineage>
</organism>
<dbReference type="Pfam" id="PF14451">
    <property type="entry name" value="Ub-Mut7C"/>
    <property type="match status" value="1"/>
</dbReference>
<protein>
    <submittedName>
        <fullName evidence="3">Mut7-C RNAse domain-containing protein</fullName>
    </submittedName>
</protein>
<dbReference type="RefSeq" id="WP_066616045.1">
    <property type="nucleotide sequence ID" value="NZ_JBHSYQ010000015.1"/>
</dbReference>
<reference evidence="4" key="1">
    <citation type="journal article" date="2019" name="Int. J. Syst. Evol. Microbiol.">
        <title>The Global Catalogue of Microorganisms (GCM) 10K type strain sequencing project: providing services to taxonomists for standard genome sequencing and annotation.</title>
        <authorList>
            <consortium name="The Broad Institute Genomics Platform"/>
            <consortium name="The Broad Institute Genome Sequencing Center for Infectious Disease"/>
            <person name="Wu L."/>
            <person name="Ma J."/>
        </authorList>
    </citation>
    <scope>NUCLEOTIDE SEQUENCE [LARGE SCALE GENOMIC DNA]</scope>
    <source>
        <strain evidence="4">CGMCC 4.7393</strain>
    </source>
</reference>
<evidence type="ECO:0000313" key="4">
    <source>
        <dbReference type="Proteomes" id="UP001596405"/>
    </source>
</evidence>
<sequence>MKFTAVFNFHGVLQDFLPKQQKGKSVSCSYASWPAVKDAIEAVGVPHPEVAAILVDGQPVNFSFLLQGQVKVDVYSSDFLPDIPEAYWLRSPVPVPVRFVLDVHLGKLARLLRMLGFDSFYDNSYADAAIAKLAEAEDRVVLTRDIGLLKHKIIKWGYWLRSQQPETQLREVIKRYSLQNQFRPFSRCLACNAQIVKVPKAEVEHQLPLKTKQYFNQFYQCLGCGNVYWKGSHFDRMQELVSLL</sequence>
<dbReference type="InterPro" id="IPR027798">
    <property type="entry name" value="Ub_Mut7C"/>
</dbReference>
<dbReference type="InterPro" id="IPR002782">
    <property type="entry name" value="Mut7-C_RNAse_dom"/>
</dbReference>
<evidence type="ECO:0000259" key="2">
    <source>
        <dbReference type="Pfam" id="PF14451"/>
    </source>
</evidence>
<dbReference type="PANTHER" id="PTHR39081">
    <property type="entry name" value="MUT7-C DOMAIN-CONTAINING PROTEIN"/>
    <property type="match status" value="1"/>
</dbReference>
<proteinExistence type="predicted"/>
<dbReference type="EMBL" id="JBHSYQ010000015">
    <property type="protein sequence ID" value="MFC6999402.1"/>
    <property type="molecule type" value="Genomic_DNA"/>
</dbReference>
<accession>A0ABW2DS32</accession>
<evidence type="ECO:0000313" key="3">
    <source>
        <dbReference type="EMBL" id="MFC6999402.1"/>
    </source>
</evidence>
<evidence type="ECO:0000259" key="1">
    <source>
        <dbReference type="Pfam" id="PF01927"/>
    </source>
</evidence>
<dbReference type="Pfam" id="PF01927">
    <property type="entry name" value="Mut7-C"/>
    <property type="match status" value="1"/>
</dbReference>